<feature type="compositionally biased region" description="Low complexity" evidence="1">
    <location>
        <begin position="1"/>
        <end position="12"/>
    </location>
</feature>
<protein>
    <submittedName>
        <fullName evidence="2">Uncharacterized protein</fullName>
    </submittedName>
</protein>
<accession>A0A0A9FW29</accession>
<feature type="region of interest" description="Disordered" evidence="1">
    <location>
        <begin position="1"/>
        <end position="42"/>
    </location>
</feature>
<sequence>MASAATAALASPAHPPPRRGPVSFAPCSGPAAPAPAPSRSPV</sequence>
<reference evidence="2" key="1">
    <citation type="submission" date="2014-09" db="EMBL/GenBank/DDBJ databases">
        <authorList>
            <person name="Magalhaes I.L.F."/>
            <person name="Oliveira U."/>
            <person name="Santos F.R."/>
            <person name="Vidigal T.H.D.A."/>
            <person name="Brescovit A.D."/>
            <person name="Santos A.J."/>
        </authorList>
    </citation>
    <scope>NUCLEOTIDE SEQUENCE</scope>
    <source>
        <tissue evidence="2">Shoot tissue taken approximately 20 cm above the soil surface</tissue>
    </source>
</reference>
<proteinExistence type="predicted"/>
<evidence type="ECO:0000256" key="1">
    <source>
        <dbReference type="SAM" id="MobiDB-lite"/>
    </source>
</evidence>
<feature type="compositionally biased region" description="Pro residues" evidence="1">
    <location>
        <begin position="32"/>
        <end position="42"/>
    </location>
</feature>
<reference evidence="2" key="2">
    <citation type="journal article" date="2015" name="Data Brief">
        <title>Shoot transcriptome of the giant reed, Arundo donax.</title>
        <authorList>
            <person name="Barrero R.A."/>
            <person name="Guerrero F.D."/>
            <person name="Moolhuijzen P."/>
            <person name="Goolsby J.A."/>
            <person name="Tidwell J."/>
            <person name="Bellgard S.E."/>
            <person name="Bellgard M.I."/>
        </authorList>
    </citation>
    <scope>NUCLEOTIDE SEQUENCE</scope>
    <source>
        <tissue evidence="2">Shoot tissue taken approximately 20 cm above the soil surface</tissue>
    </source>
</reference>
<name>A0A0A9FW29_ARUDO</name>
<dbReference type="AlphaFoldDB" id="A0A0A9FW29"/>
<organism evidence="2">
    <name type="scientific">Arundo donax</name>
    <name type="common">Giant reed</name>
    <name type="synonym">Donax arundinaceus</name>
    <dbReference type="NCBI Taxonomy" id="35708"/>
    <lineage>
        <taxon>Eukaryota</taxon>
        <taxon>Viridiplantae</taxon>
        <taxon>Streptophyta</taxon>
        <taxon>Embryophyta</taxon>
        <taxon>Tracheophyta</taxon>
        <taxon>Spermatophyta</taxon>
        <taxon>Magnoliopsida</taxon>
        <taxon>Liliopsida</taxon>
        <taxon>Poales</taxon>
        <taxon>Poaceae</taxon>
        <taxon>PACMAD clade</taxon>
        <taxon>Arundinoideae</taxon>
        <taxon>Arundineae</taxon>
        <taxon>Arundo</taxon>
    </lineage>
</organism>
<dbReference type="EMBL" id="GBRH01183385">
    <property type="protein sequence ID" value="JAE14511.1"/>
    <property type="molecule type" value="Transcribed_RNA"/>
</dbReference>
<evidence type="ECO:0000313" key="2">
    <source>
        <dbReference type="EMBL" id="JAE14511.1"/>
    </source>
</evidence>